<comment type="caution">
    <text evidence="2">The sequence shown here is derived from an EMBL/GenBank/DDBJ whole genome shotgun (WGS) entry which is preliminary data.</text>
</comment>
<evidence type="ECO:0000256" key="1">
    <source>
        <dbReference type="SAM" id="MobiDB-lite"/>
    </source>
</evidence>
<evidence type="ECO:0000313" key="2">
    <source>
        <dbReference type="EMBL" id="KAK5700827.1"/>
    </source>
</evidence>
<reference evidence="2" key="1">
    <citation type="submission" date="2023-08" db="EMBL/GenBank/DDBJ databases">
        <title>Black Yeasts Isolated from many extreme environments.</title>
        <authorList>
            <person name="Coleine C."/>
            <person name="Stajich J.E."/>
            <person name="Selbmann L."/>
        </authorList>
    </citation>
    <scope>NUCLEOTIDE SEQUENCE</scope>
    <source>
        <strain evidence="2">CCFEE 5810</strain>
    </source>
</reference>
<accession>A0AAN7WC20</accession>
<organism evidence="2 3">
    <name type="scientific">Elasticomyces elasticus</name>
    <dbReference type="NCBI Taxonomy" id="574655"/>
    <lineage>
        <taxon>Eukaryota</taxon>
        <taxon>Fungi</taxon>
        <taxon>Dikarya</taxon>
        <taxon>Ascomycota</taxon>
        <taxon>Pezizomycotina</taxon>
        <taxon>Dothideomycetes</taxon>
        <taxon>Dothideomycetidae</taxon>
        <taxon>Mycosphaerellales</taxon>
        <taxon>Teratosphaeriaceae</taxon>
        <taxon>Elasticomyces</taxon>
    </lineage>
</organism>
<protein>
    <submittedName>
        <fullName evidence="2">Uncharacterized protein</fullName>
    </submittedName>
</protein>
<feature type="region of interest" description="Disordered" evidence="1">
    <location>
        <begin position="143"/>
        <end position="178"/>
    </location>
</feature>
<sequence>MSWHNNDYEGSVSEFHPYEDYYYLERWYDPDHLGSIGLFNPGTDRYTHAIDHDWDASRDRPRMPGPWDVDYPHEGRHFYRDANDYYDPIGFGATMTPSLDWQDPFGHEYVGWGGHLDNRYPYDGQPPLGHIDQRYRTLKPALEPGEGYHYPEQDGEAIRGEMDRLRGENPMQGLPPLS</sequence>
<evidence type="ECO:0000313" key="3">
    <source>
        <dbReference type="Proteomes" id="UP001310594"/>
    </source>
</evidence>
<dbReference type="Proteomes" id="UP001310594">
    <property type="component" value="Unassembled WGS sequence"/>
</dbReference>
<dbReference type="EMBL" id="JAVRQU010000007">
    <property type="protein sequence ID" value="KAK5700827.1"/>
    <property type="molecule type" value="Genomic_DNA"/>
</dbReference>
<name>A0AAN7WC20_9PEZI</name>
<gene>
    <name evidence="2" type="ORF">LTR97_005344</name>
</gene>
<proteinExistence type="predicted"/>
<feature type="compositionally biased region" description="Basic and acidic residues" evidence="1">
    <location>
        <begin position="149"/>
        <end position="167"/>
    </location>
</feature>
<dbReference type="AlphaFoldDB" id="A0AAN7WC20"/>